<organism evidence="1 2">
    <name type="scientific">Noviherbaspirillum humi</name>
    <dbReference type="NCBI Taxonomy" id="1688639"/>
    <lineage>
        <taxon>Bacteria</taxon>
        <taxon>Pseudomonadati</taxon>
        <taxon>Pseudomonadota</taxon>
        <taxon>Betaproteobacteria</taxon>
        <taxon>Burkholderiales</taxon>
        <taxon>Oxalobacteraceae</taxon>
        <taxon>Noviherbaspirillum</taxon>
    </lineage>
</organism>
<protein>
    <submittedName>
        <fullName evidence="1">Uncharacterized protein</fullName>
    </submittedName>
</protein>
<dbReference type="EMBL" id="FZOT01000008">
    <property type="protein sequence ID" value="SNS88230.1"/>
    <property type="molecule type" value="Genomic_DNA"/>
</dbReference>
<dbReference type="AlphaFoldDB" id="A0A239I3R5"/>
<dbReference type="Proteomes" id="UP000198284">
    <property type="component" value="Unassembled WGS sequence"/>
</dbReference>
<gene>
    <name evidence="1" type="ORF">SAMN06265795_108107</name>
</gene>
<accession>A0A239I3R5</accession>
<keyword evidence="2" id="KW-1185">Reference proteome</keyword>
<evidence type="ECO:0000313" key="2">
    <source>
        <dbReference type="Proteomes" id="UP000198284"/>
    </source>
</evidence>
<evidence type="ECO:0000313" key="1">
    <source>
        <dbReference type="EMBL" id="SNS88230.1"/>
    </source>
</evidence>
<proteinExistence type="predicted"/>
<sequence length="90" mass="10420">MVQLVGDYEQADVWDELNRNGQDISLQVLTMMCELSADLKDEILSIYADDLVSLGNLARLEHSQVLAFVQNKFGRNWLDKYHRKLAESYQ</sequence>
<name>A0A239I3R5_9BURK</name>
<reference evidence="1 2" key="1">
    <citation type="submission" date="2017-06" db="EMBL/GenBank/DDBJ databases">
        <authorList>
            <person name="Kim H.J."/>
            <person name="Triplett B.A."/>
        </authorList>
    </citation>
    <scope>NUCLEOTIDE SEQUENCE [LARGE SCALE GENOMIC DNA]</scope>
    <source>
        <strain evidence="1 2">U15</strain>
    </source>
</reference>